<protein>
    <submittedName>
        <fullName evidence="2">Hemerythrin domain-containing protein</fullName>
    </submittedName>
</protein>
<dbReference type="Pfam" id="PF01814">
    <property type="entry name" value="Hemerythrin"/>
    <property type="match status" value="1"/>
</dbReference>
<reference evidence="2 3" key="1">
    <citation type="submission" date="2018-09" db="EMBL/GenBank/DDBJ databases">
        <title>Nocardia yunnanensis sp. nov., an actinomycete isolated from a soil sample.</title>
        <authorList>
            <person name="Zhang J."/>
        </authorList>
    </citation>
    <scope>NUCLEOTIDE SEQUENCE [LARGE SCALE GENOMIC DNA]</scope>
    <source>
        <strain evidence="2 3">CFHS0054</strain>
    </source>
</reference>
<dbReference type="InterPro" id="IPR012312">
    <property type="entry name" value="Hemerythrin-like"/>
</dbReference>
<dbReference type="RefSeq" id="WP_120737436.1">
    <property type="nucleotide sequence ID" value="NZ_CP032568.1"/>
</dbReference>
<proteinExistence type="predicted"/>
<name>A0A386ZC46_9NOCA</name>
<sequence>MSIDFTLMYLTHDAFRRDLDRLTAAVAAGRAASPGVRAGWANFTRQLHVHHTVEDSALWPPVLARLADRPADVTLMADMEAEHAALDPALHAVDEALRTASPDLAIHVHALTGLLTDHMLHEETKALPLIDEVLTPEDWSAFRTAMARTQGPSGAAVYVPWVLDAATPERRRQFLAAMPAPIRPINALLWERRYHRRRLWSH</sequence>
<evidence type="ECO:0000313" key="2">
    <source>
        <dbReference type="EMBL" id="AYF75180.1"/>
    </source>
</evidence>
<dbReference type="EMBL" id="CP032568">
    <property type="protein sequence ID" value="AYF75180.1"/>
    <property type="molecule type" value="Genomic_DNA"/>
</dbReference>
<dbReference type="KEGG" id="nyu:D7D52_16370"/>
<dbReference type="OrthoDB" id="5197650at2"/>
<dbReference type="CDD" id="cd12108">
    <property type="entry name" value="Hr-like"/>
    <property type="match status" value="1"/>
</dbReference>
<evidence type="ECO:0000313" key="3">
    <source>
        <dbReference type="Proteomes" id="UP000267164"/>
    </source>
</evidence>
<dbReference type="AlphaFoldDB" id="A0A386ZC46"/>
<feature type="domain" description="Hemerythrin-like" evidence="1">
    <location>
        <begin position="7"/>
        <end position="130"/>
    </location>
</feature>
<keyword evidence="3" id="KW-1185">Reference proteome</keyword>
<gene>
    <name evidence="2" type="ORF">D7D52_16370</name>
</gene>
<evidence type="ECO:0000259" key="1">
    <source>
        <dbReference type="Pfam" id="PF01814"/>
    </source>
</evidence>
<organism evidence="2 3">
    <name type="scientific">Nocardia yunnanensis</name>
    <dbReference type="NCBI Taxonomy" id="2382165"/>
    <lineage>
        <taxon>Bacteria</taxon>
        <taxon>Bacillati</taxon>
        <taxon>Actinomycetota</taxon>
        <taxon>Actinomycetes</taxon>
        <taxon>Mycobacteriales</taxon>
        <taxon>Nocardiaceae</taxon>
        <taxon>Nocardia</taxon>
    </lineage>
</organism>
<accession>A0A386ZC46</accession>
<dbReference type="Gene3D" id="1.20.120.520">
    <property type="entry name" value="nmb1532 protein domain like"/>
    <property type="match status" value="1"/>
</dbReference>
<dbReference type="Proteomes" id="UP000267164">
    <property type="component" value="Chromosome"/>
</dbReference>